<dbReference type="InterPro" id="IPR036865">
    <property type="entry name" value="CRAL-TRIO_dom_sf"/>
</dbReference>
<name>W4FUM3_APHAT</name>
<dbReference type="EMBL" id="KI913164">
    <property type="protein sequence ID" value="ETV70641.1"/>
    <property type="molecule type" value="Genomic_DNA"/>
</dbReference>
<feature type="domain" description="CRAL-TRIO" evidence="1">
    <location>
        <begin position="99"/>
        <end position="275"/>
    </location>
</feature>
<dbReference type="SUPFAM" id="SSF52087">
    <property type="entry name" value="CRAL/TRIO domain"/>
    <property type="match status" value="1"/>
</dbReference>
<reference evidence="3 4" key="2">
    <citation type="submission" date="2018-07" db="EMBL/GenBank/DDBJ databases">
        <title>Annotation of Aphanomyces astaci genome assembly.</title>
        <authorList>
            <person name="Studholme D.J."/>
        </authorList>
    </citation>
    <scope>NUCLEOTIDE SEQUENCE [LARGE SCALE GENOMIC DNA]</scope>
    <source>
        <strain evidence="3">Pc</strain>
    </source>
</reference>
<dbReference type="STRING" id="112090.W4FUM3"/>
<dbReference type="Proteomes" id="UP000284702">
    <property type="component" value="Unassembled WGS sequence"/>
</dbReference>
<dbReference type="VEuPathDB" id="FungiDB:H257_13757"/>
<dbReference type="GeneID" id="20815753"/>
<dbReference type="InterPro" id="IPR051026">
    <property type="entry name" value="PI/PC_transfer"/>
</dbReference>
<accession>W4FUM3</accession>
<reference evidence="2" key="1">
    <citation type="submission" date="2013-12" db="EMBL/GenBank/DDBJ databases">
        <title>The Genome Sequence of Aphanomyces astaci APO3.</title>
        <authorList>
            <consortium name="The Broad Institute Genomics Platform"/>
            <person name="Russ C."/>
            <person name="Tyler B."/>
            <person name="van West P."/>
            <person name="Dieguez-Uribeondo J."/>
            <person name="Young S.K."/>
            <person name="Zeng Q."/>
            <person name="Gargeya S."/>
            <person name="Fitzgerald M."/>
            <person name="Abouelleil A."/>
            <person name="Alvarado L."/>
            <person name="Chapman S.B."/>
            <person name="Gainer-Dewar J."/>
            <person name="Goldberg J."/>
            <person name="Griggs A."/>
            <person name="Gujja S."/>
            <person name="Hansen M."/>
            <person name="Howarth C."/>
            <person name="Imamovic A."/>
            <person name="Ireland A."/>
            <person name="Larimer J."/>
            <person name="McCowan C."/>
            <person name="Murphy C."/>
            <person name="Pearson M."/>
            <person name="Poon T.W."/>
            <person name="Priest M."/>
            <person name="Roberts A."/>
            <person name="Saif S."/>
            <person name="Shea T."/>
            <person name="Sykes S."/>
            <person name="Wortman J."/>
            <person name="Nusbaum C."/>
            <person name="Birren B."/>
        </authorList>
    </citation>
    <scope>NUCLEOTIDE SEQUENCE [LARGE SCALE GENOMIC DNA]</scope>
    <source>
        <strain evidence="2">APO3</strain>
    </source>
</reference>
<evidence type="ECO:0000313" key="4">
    <source>
        <dbReference type="Proteomes" id="UP000284702"/>
    </source>
</evidence>
<dbReference type="OrthoDB" id="59899at2759"/>
<dbReference type="PANTHER" id="PTHR45657:SF1">
    <property type="entry name" value="CRAL-TRIO DOMAIN-CONTAINING PROTEIN YKL091C-RELATED"/>
    <property type="match status" value="1"/>
</dbReference>
<protein>
    <recommendedName>
        <fullName evidence="1">CRAL-TRIO domain-containing protein</fullName>
    </recommendedName>
</protein>
<dbReference type="AlphaFoldDB" id="W4FUM3"/>
<evidence type="ECO:0000313" key="3">
    <source>
        <dbReference type="EMBL" id="RQM21624.1"/>
    </source>
</evidence>
<dbReference type="InterPro" id="IPR001251">
    <property type="entry name" value="CRAL-TRIO_dom"/>
</dbReference>
<proteinExistence type="predicted"/>
<evidence type="ECO:0000259" key="1">
    <source>
        <dbReference type="PROSITE" id="PS50191"/>
    </source>
</evidence>
<gene>
    <name evidence="3" type="ORF">B5M09_010031</name>
    <name evidence="2" type="ORF">H257_13757</name>
</gene>
<sequence length="275" mass="30619">MAPEPLMTTDLSCQHNEADAIMLLEESLPLDPLDQPYYDAVANACGSDASPVFCMRLARAYRSEKKAARMGKTVAEAKKVMEWRLEHSADTILGVELDKTHLFRQSWPTVLCGEDYYGHVVSVERAVDIDLATFQSKFTVNEVLVHRLQHLERIQAHLAAASQRTGRRIYKHICVFDLGGVGLKHLTPTVIGYIQPLFALGQQYYPESLFRMYLVNAPFVFWGAWKVLSALIDPDTRDKIQIFTSPAKFCTAAQAQGIPLTSIPTSLGGLHAAPT</sequence>
<dbReference type="Pfam" id="PF00650">
    <property type="entry name" value="CRAL_TRIO"/>
    <property type="match status" value="1"/>
</dbReference>
<organism evidence="2">
    <name type="scientific">Aphanomyces astaci</name>
    <name type="common">Crayfish plague agent</name>
    <dbReference type="NCBI Taxonomy" id="112090"/>
    <lineage>
        <taxon>Eukaryota</taxon>
        <taxon>Sar</taxon>
        <taxon>Stramenopiles</taxon>
        <taxon>Oomycota</taxon>
        <taxon>Saprolegniomycetes</taxon>
        <taxon>Saprolegniales</taxon>
        <taxon>Verrucalvaceae</taxon>
        <taxon>Aphanomyces</taxon>
    </lineage>
</organism>
<dbReference type="EMBL" id="MZMZ02003445">
    <property type="protein sequence ID" value="RQM21624.1"/>
    <property type="molecule type" value="Genomic_DNA"/>
</dbReference>
<evidence type="ECO:0000313" key="2">
    <source>
        <dbReference type="EMBL" id="ETV70641.1"/>
    </source>
</evidence>
<dbReference type="Gene3D" id="3.40.525.10">
    <property type="entry name" value="CRAL-TRIO lipid binding domain"/>
    <property type="match status" value="1"/>
</dbReference>
<dbReference type="SMART" id="SM00516">
    <property type="entry name" value="SEC14"/>
    <property type="match status" value="1"/>
</dbReference>
<dbReference type="RefSeq" id="XP_009839705.1">
    <property type="nucleotide sequence ID" value="XM_009841403.1"/>
</dbReference>
<dbReference type="PROSITE" id="PS50191">
    <property type="entry name" value="CRAL_TRIO"/>
    <property type="match status" value="1"/>
</dbReference>
<dbReference type="PANTHER" id="PTHR45657">
    <property type="entry name" value="CRAL-TRIO DOMAIN-CONTAINING PROTEIN YKL091C-RELATED"/>
    <property type="match status" value="1"/>
</dbReference>
<keyword evidence="4" id="KW-1185">Reference proteome</keyword>
<dbReference type="CDD" id="cd00170">
    <property type="entry name" value="SEC14"/>
    <property type="match status" value="1"/>
</dbReference>